<dbReference type="SUPFAM" id="SSF51161">
    <property type="entry name" value="Trimeric LpxA-like enzymes"/>
    <property type="match status" value="1"/>
</dbReference>
<dbReference type="Pfam" id="PF14602">
    <property type="entry name" value="Hexapep_2"/>
    <property type="match status" value="1"/>
</dbReference>
<reference evidence="4 5" key="1">
    <citation type="submission" date="2017-12" db="EMBL/GenBank/DDBJ databases">
        <title>The whole genome sequence of the Acidipropionibacterium virtanenii sp. nov. type strain JS278.</title>
        <authorList>
            <person name="Laine P."/>
            <person name="Deptula P."/>
            <person name="Varmanen P."/>
            <person name="Auvinen P."/>
        </authorList>
    </citation>
    <scope>NUCLEOTIDE SEQUENCE [LARGE SCALE GENOMIC DNA]</scope>
    <source>
        <strain evidence="4 5">JS278</strain>
    </source>
</reference>
<keyword evidence="3" id="KW-0677">Repeat</keyword>
<dbReference type="InterPro" id="IPR001451">
    <property type="entry name" value="Hexapep"/>
</dbReference>
<dbReference type="PANTHER" id="PTHR23416">
    <property type="entry name" value="SIALIC ACID SYNTHASE-RELATED"/>
    <property type="match status" value="1"/>
</dbReference>
<keyword evidence="2 4" id="KW-0808">Transferase</keyword>
<evidence type="ECO:0000256" key="3">
    <source>
        <dbReference type="ARBA" id="ARBA00022737"/>
    </source>
</evidence>
<dbReference type="PROSITE" id="PS00101">
    <property type="entry name" value="HEXAPEP_TRANSFERASES"/>
    <property type="match status" value="1"/>
</dbReference>
<comment type="similarity">
    <text evidence="1">Belongs to the transferase hexapeptide repeat family.</text>
</comment>
<dbReference type="Gene3D" id="2.160.10.10">
    <property type="entry name" value="Hexapeptide repeat proteins"/>
    <property type="match status" value="1"/>
</dbReference>
<dbReference type="InterPro" id="IPR018357">
    <property type="entry name" value="Hexapep_transf_CS"/>
</dbReference>
<organism evidence="4 5">
    <name type="scientific">Acidipropionibacterium virtanenii</name>
    <dbReference type="NCBI Taxonomy" id="2057246"/>
    <lineage>
        <taxon>Bacteria</taxon>
        <taxon>Bacillati</taxon>
        <taxon>Actinomycetota</taxon>
        <taxon>Actinomycetes</taxon>
        <taxon>Propionibacteriales</taxon>
        <taxon>Propionibacteriaceae</taxon>
        <taxon>Acidipropionibacterium</taxon>
    </lineage>
</organism>
<dbReference type="KEGG" id="acij:JS278_03118"/>
<dbReference type="GO" id="GO:0008374">
    <property type="term" value="F:O-acyltransferase activity"/>
    <property type="evidence" value="ECO:0007669"/>
    <property type="project" value="TreeGrafter"/>
</dbReference>
<dbReference type="InterPro" id="IPR051159">
    <property type="entry name" value="Hexapeptide_acetyltransf"/>
</dbReference>
<evidence type="ECO:0000313" key="4">
    <source>
        <dbReference type="EMBL" id="AXE40252.1"/>
    </source>
</evidence>
<dbReference type="Proteomes" id="UP000251995">
    <property type="component" value="Chromosome"/>
</dbReference>
<proteinExistence type="inferred from homology"/>
<gene>
    <name evidence="4" type="ORF">JS278_03118</name>
</gene>
<protein>
    <submittedName>
        <fullName evidence="4">Acetyltransferase</fullName>
        <ecNumber evidence="4">2.3.1.-</ecNumber>
    </submittedName>
</protein>
<name>A0A344UYA4_9ACTN</name>
<dbReference type="Pfam" id="PF00132">
    <property type="entry name" value="Hexapep"/>
    <property type="match status" value="1"/>
</dbReference>
<dbReference type="PANTHER" id="PTHR23416:SF23">
    <property type="entry name" value="ACETYLTRANSFERASE C18B11.09C-RELATED"/>
    <property type="match status" value="1"/>
</dbReference>
<dbReference type="EMBL" id="CP025198">
    <property type="protein sequence ID" value="AXE40252.1"/>
    <property type="molecule type" value="Genomic_DNA"/>
</dbReference>
<evidence type="ECO:0000256" key="2">
    <source>
        <dbReference type="ARBA" id="ARBA00022679"/>
    </source>
</evidence>
<dbReference type="AlphaFoldDB" id="A0A344UYA4"/>
<dbReference type="EC" id="2.3.1.-" evidence="4"/>
<accession>A0A344UYA4</accession>
<dbReference type="InterPro" id="IPR011004">
    <property type="entry name" value="Trimer_LpxA-like_sf"/>
</dbReference>
<sequence>MMRRSPARCQSLTGSPTTRACWKEAAYRRGMNTEDFLAAMDAGRPATGGSDLAQTMDDLADEAIRECMTLNTRYTTPAERVEIMSRITGRPVPASFRIFPPFTTDCGKNIRLGERVFINSGCRFQDQGGITIGDDALVGHNTVIATLNHDLDPESRATTVPGPVVIGNSVWIGANATILPGVTIGDGAVVAAGAVVTGDVAPRTVVGGIPARLIRELDAAQTRLEAGPQAVS</sequence>
<keyword evidence="5" id="KW-1185">Reference proteome</keyword>
<evidence type="ECO:0000313" key="5">
    <source>
        <dbReference type="Proteomes" id="UP000251995"/>
    </source>
</evidence>
<keyword evidence="4" id="KW-0012">Acyltransferase</keyword>
<evidence type="ECO:0000256" key="1">
    <source>
        <dbReference type="ARBA" id="ARBA00007274"/>
    </source>
</evidence>